<gene>
    <name evidence="3" type="primary">purE</name>
    <name evidence="7" type="ORF">SAMN05660835_00295</name>
</gene>
<name>A0A1G6ISU9_9BACT</name>
<dbReference type="InterPro" id="IPR033747">
    <property type="entry name" value="PurE_ClassI"/>
</dbReference>
<dbReference type="InterPro" id="IPR000031">
    <property type="entry name" value="PurE_dom"/>
</dbReference>
<dbReference type="SUPFAM" id="SSF52255">
    <property type="entry name" value="N5-CAIR mutase (phosphoribosylaminoimidazole carboxylase, PurE)"/>
    <property type="match status" value="1"/>
</dbReference>
<dbReference type="PIRSF" id="PIRSF001338">
    <property type="entry name" value="AIR_carboxylase"/>
    <property type="match status" value="1"/>
</dbReference>
<dbReference type="AlphaFoldDB" id="A0A1G6ISU9"/>
<dbReference type="NCBIfam" id="TIGR01162">
    <property type="entry name" value="purE"/>
    <property type="match status" value="1"/>
</dbReference>
<dbReference type="Gene3D" id="3.40.50.1970">
    <property type="match status" value="1"/>
</dbReference>
<dbReference type="EMBL" id="FMYU01000002">
    <property type="protein sequence ID" value="SDC09105.1"/>
    <property type="molecule type" value="Genomic_DNA"/>
</dbReference>
<evidence type="ECO:0000256" key="1">
    <source>
        <dbReference type="ARBA" id="ARBA00022755"/>
    </source>
</evidence>
<reference evidence="8" key="1">
    <citation type="submission" date="2016-10" db="EMBL/GenBank/DDBJ databases">
        <authorList>
            <person name="Varghese N."/>
            <person name="Submissions S."/>
        </authorList>
    </citation>
    <scope>NUCLEOTIDE SEQUENCE [LARGE SCALE GENOMIC DNA]</scope>
    <source>
        <strain evidence="8">DSM 8415</strain>
    </source>
</reference>
<dbReference type="OrthoDB" id="9791908at2"/>
<feature type="binding site" evidence="3 5">
    <location>
        <position position="12"/>
    </location>
    <ligand>
        <name>substrate</name>
    </ligand>
</feature>
<dbReference type="RefSeq" id="WP_025392710.1">
    <property type="nucleotide sequence ID" value="NZ_FMYU01000002.1"/>
</dbReference>
<feature type="binding site" evidence="3 5">
    <location>
        <position position="39"/>
    </location>
    <ligand>
        <name>substrate</name>
    </ligand>
</feature>
<evidence type="ECO:0000256" key="2">
    <source>
        <dbReference type="ARBA" id="ARBA00023235"/>
    </source>
</evidence>
<comment type="catalytic activity">
    <reaction evidence="3 4">
        <text>5-carboxyamino-1-(5-phospho-D-ribosyl)imidazole + H(+) = 5-amino-1-(5-phospho-D-ribosyl)imidazole-4-carboxylate</text>
        <dbReference type="Rhea" id="RHEA:13193"/>
        <dbReference type="ChEBI" id="CHEBI:15378"/>
        <dbReference type="ChEBI" id="CHEBI:58730"/>
        <dbReference type="ChEBI" id="CHEBI:77657"/>
        <dbReference type="EC" id="5.4.99.18"/>
    </reaction>
</comment>
<keyword evidence="8" id="KW-1185">Reference proteome</keyword>
<dbReference type="Proteomes" id="UP000199411">
    <property type="component" value="Unassembled WGS sequence"/>
</dbReference>
<dbReference type="EC" id="5.4.99.18" evidence="3 4"/>
<keyword evidence="1 3" id="KW-0658">Purine biosynthesis</keyword>
<evidence type="ECO:0000256" key="3">
    <source>
        <dbReference type="HAMAP-Rule" id="MF_01929"/>
    </source>
</evidence>
<dbReference type="Pfam" id="PF00731">
    <property type="entry name" value="AIRC"/>
    <property type="match status" value="1"/>
</dbReference>
<comment type="similarity">
    <text evidence="3">Belongs to the AIR carboxylase family. Class I subfamily.</text>
</comment>
<organism evidence="7 8">
    <name type="scientific">Desulfurella multipotens</name>
    <dbReference type="NCBI Taxonomy" id="79269"/>
    <lineage>
        <taxon>Bacteria</taxon>
        <taxon>Pseudomonadati</taxon>
        <taxon>Campylobacterota</taxon>
        <taxon>Desulfurellia</taxon>
        <taxon>Desulfurellales</taxon>
        <taxon>Desulfurellaceae</taxon>
        <taxon>Desulfurella</taxon>
    </lineage>
</organism>
<dbReference type="PANTHER" id="PTHR23046">
    <property type="entry name" value="PHOSPHORIBOSYLAMINOIMIDAZOLE CARBOXYLASE CATALYTIC SUBUNIT"/>
    <property type="match status" value="1"/>
</dbReference>
<sequence length="157" mass="17205">MKVAIISGSKSDENIIYEAKKTLEEFGIEYKVYIASAHRSPEYVKEIVQKVNAEFDCIIAIAGLSAALPGFVASYSILPVIGVPVDSEMFGLDALLSITQMPKGVPVASMGIGKKGAHNAALFVARMFAQQDPDLKQKLLDYIKKEEENIRKINEDL</sequence>
<comment type="function">
    <text evidence="3 4">Catalyzes the conversion of N5-carboxyaminoimidazole ribonucleotide (N5-CAIR) to 4-carboxy-5-aminoimidazole ribonucleotide (CAIR).</text>
</comment>
<dbReference type="InterPro" id="IPR024694">
    <property type="entry name" value="PurE_prokaryotes"/>
</dbReference>
<keyword evidence="2 3" id="KW-0413">Isomerase</keyword>
<protein>
    <recommendedName>
        <fullName evidence="3 4">N5-carboxyaminoimidazole ribonucleotide mutase</fullName>
        <shortName evidence="3 4">N5-CAIR mutase</shortName>
        <ecNumber evidence="3 4">5.4.99.18</ecNumber>
    </recommendedName>
    <alternativeName>
        <fullName evidence="3">5-(carboxyamino)imidazole ribonucleotide mutase</fullName>
    </alternativeName>
</protein>
<dbReference type="UniPathway" id="UPA00074">
    <property type="reaction ID" value="UER00943"/>
</dbReference>
<dbReference type="SMART" id="SM01001">
    <property type="entry name" value="AIRC"/>
    <property type="match status" value="1"/>
</dbReference>
<feature type="domain" description="PurE" evidence="6">
    <location>
        <begin position="1"/>
        <end position="150"/>
    </location>
</feature>
<dbReference type="HAMAP" id="MF_01929">
    <property type="entry name" value="PurE_classI"/>
    <property type="match status" value="1"/>
</dbReference>
<accession>A0A1G6ISU9</accession>
<dbReference type="GO" id="GO:0034023">
    <property type="term" value="F:5-(carboxyamino)imidazole ribonucleotide mutase activity"/>
    <property type="evidence" value="ECO:0007669"/>
    <property type="project" value="UniProtKB-UniRule"/>
</dbReference>
<comment type="pathway">
    <text evidence="3 4">Purine metabolism; IMP biosynthesis via de novo pathway; 5-amino-1-(5-phospho-D-ribosyl)imidazole-4-carboxylate from 5-amino-1-(5-phospho-D-ribosyl)imidazole (N5-CAIR route): step 2/2.</text>
</comment>
<evidence type="ECO:0000313" key="7">
    <source>
        <dbReference type="EMBL" id="SDC09105.1"/>
    </source>
</evidence>
<dbReference type="GO" id="GO:0006189">
    <property type="term" value="P:'de novo' IMP biosynthetic process"/>
    <property type="evidence" value="ECO:0007669"/>
    <property type="project" value="UniProtKB-UniRule"/>
</dbReference>
<dbReference type="PANTHER" id="PTHR23046:SF2">
    <property type="entry name" value="PHOSPHORIBOSYLAMINOIMIDAZOLE CARBOXYLASE"/>
    <property type="match status" value="1"/>
</dbReference>
<feature type="binding site" evidence="3 5">
    <location>
        <position position="9"/>
    </location>
    <ligand>
        <name>substrate</name>
    </ligand>
</feature>
<proteinExistence type="inferred from homology"/>
<evidence type="ECO:0000313" key="8">
    <source>
        <dbReference type="Proteomes" id="UP000199411"/>
    </source>
</evidence>
<evidence type="ECO:0000259" key="6">
    <source>
        <dbReference type="SMART" id="SM01001"/>
    </source>
</evidence>
<evidence type="ECO:0000256" key="4">
    <source>
        <dbReference type="PIRNR" id="PIRNR001338"/>
    </source>
</evidence>
<evidence type="ECO:0000256" key="5">
    <source>
        <dbReference type="PIRSR" id="PIRSR001338-1"/>
    </source>
</evidence>